<feature type="compositionally biased region" description="Low complexity" evidence="1">
    <location>
        <begin position="386"/>
        <end position="396"/>
    </location>
</feature>
<dbReference type="PANTHER" id="PTHR37471:SF1">
    <property type="entry name" value="AB HYDROLASE-1 DOMAIN-CONTAINING PROTEIN"/>
    <property type="match status" value="1"/>
</dbReference>
<sequence length="694" mass="80021">MGRWLNVDIIVNDLLYVCKACLIITGVCVGGLFFITIGWIIWPVIYVVSEALCYWRWRYRLALLKSLPPYRPPVSQEWIEMCETAMLEDHTAEELRMLLYYCFYCVWPEQIGRRDVESFFMYHFPTSWEHIEWFVDQLEDKMGIRFPHVRSTTIPSQCPRTGDPMLLQDAYSRIHGYRFGIHPIKAIYRPLPFLIAINLWQSFSLWILKRYGFKTYEVPTNQFVRFHMWMPPKHFDVRRDRERSVPIVVLHGLGFGLINYVFPTLKLMQLMRTQSPRPRGYGRRFAPAPVCPRPVIVCEMSMIGGYPSGVADFRQLPTMPQIAHYVAQFVYAHFSPPTPFVPEEESETIGGGGALSISLPHGPSPGWEDVKSALTGTASTAIGTDSPSPLSSVVSPHTDAEGELQKRGTFFSAHSGTLTTQNTLDEDSPTLRRREEVERQREKKRRAEEARSLFGCGYRRKRQVDKEEEHVATLRFVPDHRRKGVHMDVVSHSFGTAITSILQKQYPSLIRRCVLVDPVCFFVLPLKKAQLGYLYPWEINLVDPPHGRGKGLFALIRRPLEKLYDFSQLFVTWLLAFRDLNTVWMYSRNLQGHEYLDCGEILQLQERMMVILSGRDVLLPAASIRRYLSRKCPAAKVIHMDWLPHGLPFVLPSVLKKVAVFLQAPPSKPQPQPQQPQATRDSSKLMIKDQEHSD</sequence>
<keyword evidence="2" id="KW-1133">Transmembrane helix</keyword>
<dbReference type="EMBL" id="CDMY01000385">
    <property type="protein sequence ID" value="CEM08634.1"/>
    <property type="molecule type" value="Genomic_DNA"/>
</dbReference>
<dbReference type="InterPro" id="IPR029058">
    <property type="entry name" value="AB_hydrolase_fold"/>
</dbReference>
<keyword evidence="2" id="KW-0812">Transmembrane</keyword>
<dbReference type="OrthoDB" id="6431331at2759"/>
<dbReference type="Proteomes" id="UP000041254">
    <property type="component" value="Unassembled WGS sequence"/>
</dbReference>
<dbReference type="VEuPathDB" id="CryptoDB:Vbra_14677"/>
<name>A0A0G4F7I1_VITBC</name>
<reference evidence="3 4" key="1">
    <citation type="submission" date="2014-11" db="EMBL/GenBank/DDBJ databases">
        <authorList>
            <person name="Zhu J."/>
            <person name="Qi W."/>
            <person name="Song R."/>
        </authorList>
    </citation>
    <scope>NUCLEOTIDE SEQUENCE [LARGE SCALE GENOMIC DNA]</scope>
</reference>
<protein>
    <recommendedName>
        <fullName evidence="5">AB hydrolase-1 domain-containing protein</fullName>
    </recommendedName>
</protein>
<organism evidence="3 4">
    <name type="scientific">Vitrella brassicaformis (strain CCMP3155)</name>
    <dbReference type="NCBI Taxonomy" id="1169540"/>
    <lineage>
        <taxon>Eukaryota</taxon>
        <taxon>Sar</taxon>
        <taxon>Alveolata</taxon>
        <taxon>Colpodellida</taxon>
        <taxon>Vitrellaceae</taxon>
        <taxon>Vitrella</taxon>
    </lineage>
</organism>
<keyword evidence="2" id="KW-0472">Membrane</keyword>
<evidence type="ECO:0000256" key="2">
    <source>
        <dbReference type="SAM" id="Phobius"/>
    </source>
</evidence>
<feature type="transmembrane region" description="Helical" evidence="2">
    <location>
        <begin position="244"/>
        <end position="262"/>
    </location>
</feature>
<feature type="compositionally biased region" description="Basic and acidic residues" evidence="1">
    <location>
        <begin position="429"/>
        <end position="446"/>
    </location>
</feature>
<dbReference type="SUPFAM" id="SSF53474">
    <property type="entry name" value="alpha/beta-Hydrolases"/>
    <property type="match status" value="1"/>
</dbReference>
<evidence type="ECO:0008006" key="5">
    <source>
        <dbReference type="Google" id="ProtNLM"/>
    </source>
</evidence>
<feature type="compositionally biased region" description="Polar residues" evidence="1">
    <location>
        <begin position="374"/>
        <end position="385"/>
    </location>
</feature>
<evidence type="ECO:0000313" key="4">
    <source>
        <dbReference type="Proteomes" id="UP000041254"/>
    </source>
</evidence>
<feature type="region of interest" description="Disordered" evidence="1">
    <location>
        <begin position="341"/>
        <end position="401"/>
    </location>
</feature>
<evidence type="ECO:0000256" key="1">
    <source>
        <dbReference type="SAM" id="MobiDB-lite"/>
    </source>
</evidence>
<dbReference type="PANTHER" id="PTHR37471">
    <property type="entry name" value="UNNAMED PRODUCT"/>
    <property type="match status" value="1"/>
</dbReference>
<evidence type="ECO:0000313" key="3">
    <source>
        <dbReference type="EMBL" id="CEM08634.1"/>
    </source>
</evidence>
<feature type="transmembrane region" description="Helical" evidence="2">
    <location>
        <begin position="187"/>
        <end position="208"/>
    </location>
</feature>
<dbReference type="PhylomeDB" id="A0A0G4F7I1"/>
<proteinExistence type="predicted"/>
<dbReference type="AlphaFoldDB" id="A0A0G4F7I1"/>
<feature type="region of interest" description="Disordered" evidence="1">
    <location>
        <begin position="665"/>
        <end position="694"/>
    </location>
</feature>
<gene>
    <name evidence="3" type="ORF">Vbra_14677</name>
</gene>
<feature type="transmembrane region" description="Helical" evidence="2">
    <location>
        <begin position="14"/>
        <end position="34"/>
    </location>
</feature>
<dbReference type="Gene3D" id="3.40.50.1820">
    <property type="entry name" value="alpha/beta hydrolase"/>
    <property type="match status" value="1"/>
</dbReference>
<dbReference type="InParanoid" id="A0A0G4F7I1"/>
<accession>A0A0G4F7I1</accession>
<keyword evidence="4" id="KW-1185">Reference proteome</keyword>
<feature type="region of interest" description="Disordered" evidence="1">
    <location>
        <begin position="419"/>
        <end position="446"/>
    </location>
</feature>
<feature type="compositionally biased region" description="Basic and acidic residues" evidence="1">
    <location>
        <begin position="681"/>
        <end position="694"/>
    </location>
</feature>